<dbReference type="Gene3D" id="3.40.525.10">
    <property type="entry name" value="CRAL-TRIO lipid binding domain"/>
    <property type="match status" value="1"/>
</dbReference>
<dbReference type="InterPro" id="IPR053012">
    <property type="entry name" value="ER-organelle_contact"/>
</dbReference>
<evidence type="ECO:0000313" key="2">
    <source>
        <dbReference type="EnsemblMetazoa" id="tetur01g12680.1"/>
    </source>
</evidence>
<reference evidence="2" key="2">
    <citation type="submission" date="2015-06" db="UniProtKB">
        <authorList>
            <consortium name="EnsemblMetazoa"/>
        </authorList>
    </citation>
    <scope>IDENTIFICATION</scope>
</reference>
<keyword evidence="3" id="KW-1185">Reference proteome</keyword>
<dbReference type="SUPFAM" id="SSF52087">
    <property type="entry name" value="CRAL/TRIO domain"/>
    <property type="match status" value="1"/>
</dbReference>
<dbReference type="PANTHER" id="PTHR46384">
    <property type="entry name" value="MOTILE SPERM DOMAIN-CONTAINING PROTEIN 2"/>
    <property type="match status" value="1"/>
</dbReference>
<dbReference type="GO" id="GO:0140284">
    <property type="term" value="C:endoplasmic reticulum-endosome membrane contact site"/>
    <property type="evidence" value="ECO:0007669"/>
    <property type="project" value="TreeGrafter"/>
</dbReference>
<dbReference type="InterPro" id="IPR036273">
    <property type="entry name" value="CRAL/TRIO_N_dom_sf"/>
</dbReference>
<feature type="domain" description="CRAL-TRIO" evidence="1">
    <location>
        <begin position="83"/>
        <end position="242"/>
    </location>
</feature>
<dbReference type="InterPro" id="IPR001251">
    <property type="entry name" value="CRAL-TRIO_dom"/>
</dbReference>
<dbReference type="EnsemblMetazoa" id="tetur01g12680.1">
    <property type="protein sequence ID" value="tetur01g12680.1"/>
    <property type="gene ID" value="tetur01g12680"/>
</dbReference>
<dbReference type="PANTHER" id="PTHR46384:SF1">
    <property type="entry name" value="MOTILE SPERM DOMAIN-CONTAINING PROTEIN 2"/>
    <property type="match status" value="1"/>
</dbReference>
<dbReference type="OrthoDB" id="75724at2759"/>
<dbReference type="Pfam" id="PF00650">
    <property type="entry name" value="CRAL_TRIO"/>
    <property type="match status" value="1"/>
</dbReference>
<proteinExistence type="predicted"/>
<dbReference type="SMART" id="SM00516">
    <property type="entry name" value="SEC14"/>
    <property type="match status" value="1"/>
</dbReference>
<accession>T1JT34</accession>
<dbReference type="CDD" id="cd00170">
    <property type="entry name" value="SEC14"/>
    <property type="match status" value="1"/>
</dbReference>
<reference evidence="3" key="1">
    <citation type="submission" date="2011-08" db="EMBL/GenBank/DDBJ databases">
        <authorList>
            <person name="Rombauts S."/>
        </authorList>
    </citation>
    <scope>NUCLEOTIDE SEQUENCE</scope>
    <source>
        <strain evidence="3">London</strain>
    </source>
</reference>
<dbReference type="EMBL" id="CAEY01000471">
    <property type="status" value="NOT_ANNOTATED_CDS"/>
    <property type="molecule type" value="Genomic_DNA"/>
</dbReference>
<dbReference type="SUPFAM" id="SSF46938">
    <property type="entry name" value="CRAL/TRIO N-terminal domain"/>
    <property type="match status" value="1"/>
</dbReference>
<name>T1JT34_TETUR</name>
<organism evidence="2 3">
    <name type="scientific">Tetranychus urticae</name>
    <name type="common">Two-spotted spider mite</name>
    <dbReference type="NCBI Taxonomy" id="32264"/>
    <lineage>
        <taxon>Eukaryota</taxon>
        <taxon>Metazoa</taxon>
        <taxon>Ecdysozoa</taxon>
        <taxon>Arthropoda</taxon>
        <taxon>Chelicerata</taxon>
        <taxon>Arachnida</taxon>
        <taxon>Acari</taxon>
        <taxon>Acariformes</taxon>
        <taxon>Trombidiformes</taxon>
        <taxon>Prostigmata</taxon>
        <taxon>Eleutherengona</taxon>
        <taxon>Raphignathae</taxon>
        <taxon>Tetranychoidea</taxon>
        <taxon>Tetranychidae</taxon>
        <taxon>Tetranychus</taxon>
    </lineage>
</organism>
<dbReference type="eggNOG" id="KOG1471">
    <property type="taxonomic scope" value="Eukaryota"/>
</dbReference>
<evidence type="ECO:0000259" key="1">
    <source>
        <dbReference type="PROSITE" id="PS50191"/>
    </source>
</evidence>
<protein>
    <recommendedName>
        <fullName evidence="1">CRAL-TRIO domain-containing protein</fullName>
    </recommendedName>
</protein>
<gene>
    <name evidence="2" type="primary">107364391</name>
</gene>
<dbReference type="PROSITE" id="PS50191">
    <property type="entry name" value="CRAL_TRIO"/>
    <property type="match status" value="1"/>
</dbReference>
<dbReference type="GO" id="GO:0012505">
    <property type="term" value="C:endomembrane system"/>
    <property type="evidence" value="ECO:0007669"/>
    <property type="project" value="TreeGrafter"/>
</dbReference>
<dbReference type="InterPro" id="IPR036865">
    <property type="entry name" value="CRAL-TRIO_dom_sf"/>
</dbReference>
<dbReference type="OMA" id="DIDIFRT"/>
<dbReference type="Proteomes" id="UP000015104">
    <property type="component" value="Unassembled WGS sequence"/>
</dbReference>
<dbReference type="AlphaFoldDB" id="T1JT34"/>
<dbReference type="HOGENOM" id="CLU_014001_7_0_1"/>
<sequence length="305" mass="35966">MATAWEMSDEDFVKIKSIRDIFDKEYHENSDLYEKEDYSRVMENDYLVWRFLDDKDGRLEDATKMLVRSMRWRKQVGVNSIKETDFPREFFRIGANHMYVKDKKGMITYYSRLCVPPVPKEFMPLMTRLCIFGLEMIDRIALSTRMKFGLIYDCRNPAVTAMDMSSLRETMSFIQGNYPSSVGYMAYYEMPVVLKAVYKMVRTFTPPKLRELVIFVNRNNIDDHIGLENVPEYMGGTCDVPYYADMDHCPSLEEVATKEGINHEAVDEFYHIYAQYLDEYQRKRDEREKAAADEINNPESVSTYL</sequence>
<evidence type="ECO:0000313" key="3">
    <source>
        <dbReference type="Proteomes" id="UP000015104"/>
    </source>
</evidence>
<dbReference type="KEGG" id="tut:107364391"/>